<evidence type="ECO:0000313" key="1">
    <source>
        <dbReference type="EMBL" id="KAH1107834.1"/>
    </source>
</evidence>
<dbReference type="OrthoDB" id="1001887at2759"/>
<comment type="caution">
    <text evidence="1">The sequence shown here is derived from an EMBL/GenBank/DDBJ whole genome shotgun (WGS) entry which is preliminary data.</text>
</comment>
<reference evidence="1 2" key="1">
    <citation type="journal article" date="2021" name="Plant Biotechnol. J.">
        <title>Multi-omics assisted identification of the key and species-specific regulatory components of drought-tolerant mechanisms in Gossypium stocksii.</title>
        <authorList>
            <person name="Yu D."/>
            <person name="Ke L."/>
            <person name="Zhang D."/>
            <person name="Wu Y."/>
            <person name="Sun Y."/>
            <person name="Mei J."/>
            <person name="Sun J."/>
            <person name="Sun Y."/>
        </authorList>
    </citation>
    <scope>NUCLEOTIDE SEQUENCE [LARGE SCALE GENOMIC DNA]</scope>
    <source>
        <strain evidence="2">cv. E1</strain>
        <tissue evidence="1">Leaf</tissue>
    </source>
</reference>
<protein>
    <recommendedName>
        <fullName evidence="3">Endonuclease/exonuclease/phosphatase domain-containing protein</fullName>
    </recommendedName>
</protein>
<proteinExistence type="predicted"/>
<evidence type="ECO:0008006" key="3">
    <source>
        <dbReference type="Google" id="ProtNLM"/>
    </source>
</evidence>
<keyword evidence="2" id="KW-1185">Reference proteome</keyword>
<dbReference type="EMBL" id="JAIQCV010000004">
    <property type="protein sequence ID" value="KAH1107834.1"/>
    <property type="molecule type" value="Genomic_DNA"/>
</dbReference>
<dbReference type="AlphaFoldDB" id="A0A9D4ADF5"/>
<dbReference type="Proteomes" id="UP000828251">
    <property type="component" value="Unassembled WGS sequence"/>
</dbReference>
<sequence length="97" mass="11308">MVKERIDRFLMSANNIHSFPFMETNVLRQSCSDHDAIILDTEGRKPRDSQRDPRLNFKYDACWAKNKEAKMIIKAVWQRNAQDILEKIKTVGKELGG</sequence>
<gene>
    <name evidence="1" type="ORF">J1N35_011602</name>
</gene>
<organism evidence="1 2">
    <name type="scientific">Gossypium stocksii</name>
    <dbReference type="NCBI Taxonomy" id="47602"/>
    <lineage>
        <taxon>Eukaryota</taxon>
        <taxon>Viridiplantae</taxon>
        <taxon>Streptophyta</taxon>
        <taxon>Embryophyta</taxon>
        <taxon>Tracheophyta</taxon>
        <taxon>Spermatophyta</taxon>
        <taxon>Magnoliopsida</taxon>
        <taxon>eudicotyledons</taxon>
        <taxon>Gunneridae</taxon>
        <taxon>Pentapetalae</taxon>
        <taxon>rosids</taxon>
        <taxon>malvids</taxon>
        <taxon>Malvales</taxon>
        <taxon>Malvaceae</taxon>
        <taxon>Malvoideae</taxon>
        <taxon>Gossypium</taxon>
    </lineage>
</organism>
<accession>A0A9D4ADF5</accession>
<evidence type="ECO:0000313" key="2">
    <source>
        <dbReference type="Proteomes" id="UP000828251"/>
    </source>
</evidence>
<name>A0A9D4ADF5_9ROSI</name>